<dbReference type="EMBL" id="SPPK01000003">
    <property type="protein sequence ID" value="TFU89349.1"/>
    <property type="molecule type" value="Genomic_DNA"/>
</dbReference>
<dbReference type="OrthoDB" id="8910972at2"/>
<evidence type="ECO:0000313" key="1">
    <source>
        <dbReference type="EMBL" id="TFU89349.1"/>
    </source>
</evidence>
<dbReference type="Proteomes" id="UP000298285">
    <property type="component" value="Unassembled WGS sequence"/>
</dbReference>
<dbReference type="RefSeq" id="WP_135105657.1">
    <property type="nucleotide sequence ID" value="NZ_JADGKW010000003.1"/>
</dbReference>
<gene>
    <name evidence="1" type="ORF">E4T88_11715</name>
</gene>
<accession>A0A4Y9IN26</accession>
<reference evidence="1 2" key="1">
    <citation type="submission" date="2019-03" db="EMBL/GenBank/DDBJ databases">
        <title>Diversity of the mouse oral microbiome.</title>
        <authorList>
            <person name="Joseph S."/>
            <person name="Aduse-Opoku J."/>
            <person name="Curtis M."/>
            <person name="Wade W."/>
            <person name="Hashim A."/>
        </authorList>
    </citation>
    <scope>NUCLEOTIDE SEQUENCE [LARGE SCALE GENOMIC DNA]</scope>
    <source>
        <strain evidence="1 2">P11</strain>
    </source>
</reference>
<name>A0A4Y9IN26_9BACT</name>
<protein>
    <recommendedName>
        <fullName evidence="3">CD-NTase-associated protein 12/Pycsar effector protein TIR domain-containing protein</fullName>
    </recommendedName>
</protein>
<sequence>MMKRTIFYSWQSDLPNNTNRGFIEDCIKKSINDVAKFIPFNLELTLDKDTFNEPGNPEIVNTILSKIENAKIFIADISIINSDSKLRKTPNPNVLFELGYASKALGWERIICIYNLDYGSFDELPFDLKHRRPIAYTLNNKTKSEAKNGIANAIIKTITSLQDRGLLFDEMEDFLKKNVDTEILTIINHLSKVLFGIQDKPNLLIHTGKLLNLKRNELFNILKNKPILGFHIFKTFEENYKSLRKIYENTISSPHYKREIIVIILKLLDWLAWYNKIMQERTYPSMFIISNVIVNRKLKIIGSNNKDLPNRLILGECIEDDKYRVVDFGDIIQKNRLQNALVNFQISDDKHLEVYINVLESFIENVNLWLDKTNGEFIVDTFNNFEMK</sequence>
<evidence type="ECO:0008006" key="3">
    <source>
        <dbReference type="Google" id="ProtNLM"/>
    </source>
</evidence>
<comment type="caution">
    <text evidence="1">The sequence shown here is derived from an EMBL/GenBank/DDBJ whole genome shotgun (WGS) entry which is preliminary data.</text>
</comment>
<dbReference type="AlphaFoldDB" id="A0A4Y9IN26"/>
<evidence type="ECO:0000313" key="2">
    <source>
        <dbReference type="Proteomes" id="UP000298285"/>
    </source>
</evidence>
<organism evidence="1 2">
    <name type="scientific">Dysgonomonas mossii</name>
    <dbReference type="NCBI Taxonomy" id="163665"/>
    <lineage>
        <taxon>Bacteria</taxon>
        <taxon>Pseudomonadati</taxon>
        <taxon>Bacteroidota</taxon>
        <taxon>Bacteroidia</taxon>
        <taxon>Bacteroidales</taxon>
        <taxon>Dysgonomonadaceae</taxon>
        <taxon>Dysgonomonas</taxon>
    </lineage>
</organism>
<proteinExistence type="predicted"/>